<organism evidence="1 2">
    <name type="scientific">Acetobacter okinawensis</name>
    <dbReference type="NCBI Taxonomy" id="1076594"/>
    <lineage>
        <taxon>Bacteria</taxon>
        <taxon>Pseudomonadati</taxon>
        <taxon>Pseudomonadota</taxon>
        <taxon>Alphaproteobacteria</taxon>
        <taxon>Acetobacterales</taxon>
        <taxon>Acetobacteraceae</taxon>
        <taxon>Acetobacter</taxon>
    </lineage>
</organism>
<keyword evidence="2" id="KW-1185">Reference proteome</keyword>
<accession>A0A252BVH3</accession>
<gene>
    <name evidence="1" type="ORF">HK26_13605</name>
</gene>
<evidence type="ECO:0008006" key="3">
    <source>
        <dbReference type="Google" id="ProtNLM"/>
    </source>
</evidence>
<evidence type="ECO:0000313" key="2">
    <source>
        <dbReference type="Proteomes" id="UP000194931"/>
    </source>
</evidence>
<dbReference type="EMBL" id="JOPJ01000009">
    <property type="protein sequence ID" value="OUJ12896.1"/>
    <property type="molecule type" value="Genomic_DNA"/>
</dbReference>
<comment type="caution">
    <text evidence="1">The sequence shown here is derived from an EMBL/GenBank/DDBJ whole genome shotgun (WGS) entry which is preliminary data.</text>
</comment>
<sequence length="113" mass="12290">MFPRLADLGCGAFGEDAEAFGDTLREVIQDEPQTRVLSFKWQTISELKTLLAGSDADIECVSEAVLGIIPTVAPEEPPNWGSFSNLRTFWSAVLQAFESDPEVQAGKDIGPDM</sequence>
<dbReference type="AlphaFoldDB" id="A0A252BVH3"/>
<protein>
    <recommendedName>
        <fullName evidence="3">CdiI immunity protein domain-containing protein</fullName>
    </recommendedName>
</protein>
<dbReference type="OrthoDB" id="7219191at2"/>
<reference evidence="2" key="1">
    <citation type="submission" date="2014-06" db="EMBL/GenBank/DDBJ databases">
        <authorList>
            <person name="Winans N.J."/>
            <person name="Newell P.D."/>
            <person name="Douglas A.E."/>
        </authorList>
    </citation>
    <scope>NUCLEOTIDE SEQUENCE [LARGE SCALE GENOMIC DNA]</scope>
</reference>
<dbReference type="Proteomes" id="UP000194931">
    <property type="component" value="Unassembled WGS sequence"/>
</dbReference>
<proteinExistence type="predicted"/>
<dbReference type="STRING" id="1236501.GCA_000613865_00194"/>
<evidence type="ECO:0000313" key="1">
    <source>
        <dbReference type="EMBL" id="OUJ12896.1"/>
    </source>
</evidence>
<name>A0A252BVH3_9PROT</name>